<dbReference type="EMBL" id="LXSF01000004">
    <property type="protein sequence ID" value="OAM16878.1"/>
    <property type="molecule type" value="Genomic_DNA"/>
</dbReference>
<feature type="domain" description="Knr4/Smi1-like" evidence="1">
    <location>
        <begin position="32"/>
        <end position="143"/>
    </location>
</feature>
<name>A0A1A9RF96_EIKCO</name>
<dbReference type="InterPro" id="IPR037883">
    <property type="entry name" value="Knr4/Smi1-like_sf"/>
</dbReference>
<accession>A0A1A9RF96</accession>
<evidence type="ECO:0000313" key="2">
    <source>
        <dbReference type="EMBL" id="OAM16878.1"/>
    </source>
</evidence>
<dbReference type="Gene3D" id="3.40.1580.10">
    <property type="entry name" value="SMI1/KNR4-like"/>
    <property type="match status" value="1"/>
</dbReference>
<dbReference type="Proteomes" id="UP000078003">
    <property type="component" value="Unassembled WGS sequence"/>
</dbReference>
<gene>
    <name evidence="2" type="ORF">A7P85_05395</name>
</gene>
<reference evidence="3" key="1">
    <citation type="submission" date="2016-05" db="EMBL/GenBank/DDBJ databases">
        <title>Draft genome of Corynebacterium afermentans subsp. afermentans LCDC 88199T.</title>
        <authorList>
            <person name="Bernier A.-M."/>
            <person name="Bernard K."/>
        </authorList>
    </citation>
    <scope>NUCLEOTIDE SEQUENCE [LARGE SCALE GENOMIC DNA]</scope>
    <source>
        <strain evidence="3">NML01-0328</strain>
    </source>
</reference>
<dbReference type="SMART" id="SM00860">
    <property type="entry name" value="SMI1_KNR4"/>
    <property type="match status" value="1"/>
</dbReference>
<organism evidence="2 3">
    <name type="scientific">Eikenella corrodens</name>
    <dbReference type="NCBI Taxonomy" id="539"/>
    <lineage>
        <taxon>Bacteria</taxon>
        <taxon>Pseudomonadati</taxon>
        <taxon>Pseudomonadota</taxon>
        <taxon>Betaproteobacteria</taxon>
        <taxon>Neisseriales</taxon>
        <taxon>Neisseriaceae</taxon>
        <taxon>Eikenella</taxon>
    </lineage>
</organism>
<dbReference type="Pfam" id="PF09346">
    <property type="entry name" value="SMI1_KNR4"/>
    <property type="match status" value="1"/>
</dbReference>
<dbReference type="AlphaFoldDB" id="A0A1A9RF96"/>
<dbReference type="RefSeq" id="WP_064085062.1">
    <property type="nucleotide sequence ID" value="NZ_LXSF01000004.1"/>
</dbReference>
<protein>
    <recommendedName>
        <fullName evidence="1">Knr4/Smi1-like domain-containing protein</fullName>
    </recommendedName>
</protein>
<comment type="caution">
    <text evidence="2">The sequence shown here is derived from an EMBL/GenBank/DDBJ whole genome shotgun (WGS) entry which is preliminary data.</text>
</comment>
<evidence type="ECO:0000313" key="3">
    <source>
        <dbReference type="Proteomes" id="UP000078003"/>
    </source>
</evidence>
<sequence>MPQAFLDQLEDLIRADFAEQDGMAEELLSGEPVSEAEIAVAEQELGTSFPALYRALLLRFGTNCYLGVEIDDLAQVVENTKWVRRHFAEHETLPAELLQQGIAFAGDGSGNYFMLHDGAVWLPDHDSGECIREAESLEAFLLTANGAD</sequence>
<dbReference type="InterPro" id="IPR018958">
    <property type="entry name" value="Knr4/Smi1-like_dom"/>
</dbReference>
<evidence type="ECO:0000259" key="1">
    <source>
        <dbReference type="SMART" id="SM00860"/>
    </source>
</evidence>
<proteinExistence type="predicted"/>
<dbReference type="SUPFAM" id="SSF160631">
    <property type="entry name" value="SMI1/KNR4-like"/>
    <property type="match status" value="1"/>
</dbReference>